<dbReference type="InterPro" id="IPR049942">
    <property type="entry name" value="DML1/Misato"/>
</dbReference>
<comment type="subcellular location">
    <subcellularLocation>
        <location evidence="2">Mitochondrion</location>
    </subcellularLocation>
    <subcellularLocation>
        <location evidence="1">Nucleus</location>
    </subcellularLocation>
</comment>
<dbReference type="GO" id="GO:0005634">
    <property type="term" value="C:nucleus"/>
    <property type="evidence" value="ECO:0007669"/>
    <property type="project" value="UniProtKB-SubCell"/>
</dbReference>
<feature type="region of interest" description="Disordered" evidence="8">
    <location>
        <begin position="284"/>
        <end position="313"/>
    </location>
</feature>
<sequence>MVQTDTDRRMGLNLNISHYSLAKPLSQFLNDVSKIKDNHSKLFEIDGYVGKLEEERKKIDVFKRELPLCMLLMNEGVALSILNFVSCLTVLVFNEMASSVQGVELETDNKKNWMSSAQLWISNTNSQFQSTNEEEDRCVTHNNANQRGAILSFNVPPPPPPTAPLSLPTSEILTDYSSRIEQSHPIQKKDVRRKWSEDLHRRFVDALQKIGGSQVATPKQIRDIMKVDGLTNDEIKSHLQKYRMHIRKHPLHPAKILIASDQHGLLDRETQNLDSPQGPLVDRGCWFSNNGGHSSEEEEKSDGRSWRSGSRRKRQGPCRIIGFKHNQSQELYAVELETGVFVVGERRMREIVTIQVGEFANFVGSHFWNFQDELLGLASDPESDPIFRNNNLDMDVLYRSGETQQGVSTYTPRLLSINFKGSLGSMSSHGTLYNQASSSRSDSSQTWFGDVDTQRSEPRKRNLFQQSLYEEEATATEIEDKDIVGSLDETVECWTDFSKSHYHPQSLYELNGLWMDSHDFNNYGAGKDLFSEASRGDEICDKLRFFVEECDHIQGVNFLVDDSGGFSPLAGDFLETMADDYTNVPVLLYSLRSPVSQKKTVINKLHDAVSFSRLSSFCKLFTPIGLPSLTGMKYLSLGDEKPYRSSAVYAAALHSSTLPFRMQHTSSDSSEVSNAMDVNTLVQLLTNRGRQNIVAILDSAMPLEKTLLTNLQTLTPEVTEDVEDNQSVESMCILGALGSEDQEATVSEVRNAVDASYDEQRPLFCNLSVSRVPLPVPLPFPSIFGNLVGRKGEILSSPASDLMCRGSLDVHSVPVATRWRSSSAVLPFLESRMVNLEKLGIQWGAVGSDVVRAWGFGREELQEMRENLAKMVSELSPHQFSESEDSD</sequence>
<dbReference type="GO" id="GO:0003677">
    <property type="term" value="F:DNA binding"/>
    <property type="evidence" value="ECO:0007669"/>
    <property type="project" value="InterPro"/>
</dbReference>
<feature type="region of interest" description="Disordered" evidence="8">
    <location>
        <begin position="434"/>
        <end position="453"/>
    </location>
</feature>
<gene>
    <name evidence="11" type="ORF">BOLC7T46629H</name>
</gene>
<dbReference type="PANTHER" id="PTHR13391:SF0">
    <property type="entry name" value="PROTEIN MISATO HOMOLOG 1"/>
    <property type="match status" value="1"/>
</dbReference>
<evidence type="ECO:0000256" key="6">
    <source>
        <dbReference type="ARBA" id="ARBA00023163"/>
    </source>
</evidence>
<keyword evidence="7" id="KW-0539">Nucleus</keyword>
<dbReference type="InterPro" id="IPR058673">
    <property type="entry name" value="HHO5-like_N"/>
</dbReference>
<evidence type="ECO:0000256" key="2">
    <source>
        <dbReference type="ARBA" id="ARBA00004173"/>
    </source>
</evidence>
<keyword evidence="9" id="KW-0472">Membrane</keyword>
<comment type="similarity">
    <text evidence="3">Belongs to the misato family.</text>
</comment>
<dbReference type="InterPro" id="IPR019605">
    <property type="entry name" value="Misato_II_tubulin-like"/>
</dbReference>
<dbReference type="InterPro" id="IPR017930">
    <property type="entry name" value="Myb_dom"/>
</dbReference>
<proteinExistence type="inferred from homology"/>
<feature type="transmembrane region" description="Helical" evidence="9">
    <location>
        <begin position="66"/>
        <end position="93"/>
    </location>
</feature>
<dbReference type="Pfam" id="PF14881">
    <property type="entry name" value="Tubulin_3"/>
    <property type="match status" value="1"/>
</dbReference>
<evidence type="ECO:0000256" key="5">
    <source>
        <dbReference type="ARBA" id="ARBA00023128"/>
    </source>
</evidence>
<keyword evidence="9" id="KW-0812">Transmembrane</keyword>
<dbReference type="InterPro" id="IPR029209">
    <property type="entry name" value="DML1/Misato_tubulin"/>
</dbReference>
<evidence type="ECO:0000256" key="7">
    <source>
        <dbReference type="ARBA" id="ARBA00023242"/>
    </source>
</evidence>
<dbReference type="EMBL" id="LR031876">
    <property type="protein sequence ID" value="VDD41069.1"/>
    <property type="molecule type" value="Genomic_DNA"/>
</dbReference>
<evidence type="ECO:0000313" key="11">
    <source>
        <dbReference type="EMBL" id="VDD41069.1"/>
    </source>
</evidence>
<keyword evidence="6" id="KW-0804">Transcription</keyword>
<keyword evidence="9" id="KW-1133">Transmembrane helix</keyword>
<dbReference type="PANTHER" id="PTHR13391">
    <property type="entry name" value="MITOCHONDRIAL DISTRIBUTION REGULATOR MISATO"/>
    <property type="match status" value="1"/>
</dbReference>
<evidence type="ECO:0000256" key="4">
    <source>
        <dbReference type="ARBA" id="ARBA00023015"/>
    </source>
</evidence>
<dbReference type="InterPro" id="IPR009057">
    <property type="entry name" value="Homeodomain-like_sf"/>
</dbReference>
<evidence type="ECO:0000256" key="8">
    <source>
        <dbReference type="SAM" id="MobiDB-lite"/>
    </source>
</evidence>
<dbReference type="GO" id="GO:0007005">
    <property type="term" value="P:mitochondrion organization"/>
    <property type="evidence" value="ECO:0007669"/>
    <property type="project" value="InterPro"/>
</dbReference>
<dbReference type="InterPro" id="IPR036525">
    <property type="entry name" value="Tubulin/FtsZ_GTPase_sf"/>
</dbReference>
<evidence type="ECO:0000256" key="1">
    <source>
        <dbReference type="ARBA" id="ARBA00004123"/>
    </source>
</evidence>
<dbReference type="Pfam" id="PF00249">
    <property type="entry name" value="Myb_DNA-binding"/>
    <property type="match status" value="1"/>
</dbReference>
<dbReference type="Pfam" id="PF10644">
    <property type="entry name" value="Misat_Tub_SegII"/>
    <property type="match status" value="1"/>
</dbReference>
<dbReference type="Pfam" id="PF26575">
    <property type="entry name" value="HHO5_N"/>
    <property type="match status" value="1"/>
</dbReference>
<dbReference type="InterPro" id="IPR001005">
    <property type="entry name" value="SANT/Myb"/>
</dbReference>
<dbReference type="InterPro" id="IPR006447">
    <property type="entry name" value="Myb_dom_plants"/>
</dbReference>
<dbReference type="Gene3D" id="3.40.50.1440">
    <property type="entry name" value="Tubulin/FtsZ, GTPase domain"/>
    <property type="match status" value="1"/>
</dbReference>
<dbReference type="NCBIfam" id="TIGR01557">
    <property type="entry name" value="myb_SHAQKYF"/>
    <property type="match status" value="1"/>
</dbReference>
<keyword evidence="5" id="KW-0496">Mitochondrion</keyword>
<dbReference type="Gene3D" id="1.10.10.60">
    <property type="entry name" value="Homeodomain-like"/>
    <property type="match status" value="1"/>
</dbReference>
<dbReference type="SUPFAM" id="SSF52490">
    <property type="entry name" value="Tubulin nucleotide-binding domain-like"/>
    <property type="match status" value="1"/>
</dbReference>
<accession>A0A3P6FD42</accession>
<dbReference type="GO" id="GO:0005739">
    <property type="term" value="C:mitochondrion"/>
    <property type="evidence" value="ECO:0007669"/>
    <property type="project" value="UniProtKB-SubCell"/>
</dbReference>
<evidence type="ECO:0000256" key="9">
    <source>
        <dbReference type="SAM" id="Phobius"/>
    </source>
</evidence>
<organism evidence="11">
    <name type="scientific">Brassica oleracea</name>
    <name type="common">Wild cabbage</name>
    <dbReference type="NCBI Taxonomy" id="3712"/>
    <lineage>
        <taxon>Eukaryota</taxon>
        <taxon>Viridiplantae</taxon>
        <taxon>Streptophyta</taxon>
        <taxon>Embryophyta</taxon>
        <taxon>Tracheophyta</taxon>
        <taxon>Spermatophyta</taxon>
        <taxon>Magnoliopsida</taxon>
        <taxon>eudicotyledons</taxon>
        <taxon>Gunneridae</taxon>
        <taxon>Pentapetalae</taxon>
        <taxon>rosids</taxon>
        <taxon>malvids</taxon>
        <taxon>Brassicales</taxon>
        <taxon>Brassicaceae</taxon>
        <taxon>Brassiceae</taxon>
        <taxon>Brassica</taxon>
    </lineage>
</organism>
<name>A0A3P6FD42_BRAOL</name>
<reference evidence="11" key="1">
    <citation type="submission" date="2018-11" db="EMBL/GenBank/DDBJ databases">
        <authorList>
            <consortium name="Genoscope - CEA"/>
            <person name="William W."/>
        </authorList>
    </citation>
    <scope>NUCLEOTIDE SEQUENCE</scope>
</reference>
<keyword evidence="4" id="KW-0805">Transcription regulation</keyword>
<dbReference type="CDD" id="cd06060">
    <property type="entry name" value="misato"/>
    <property type="match status" value="1"/>
</dbReference>
<dbReference type="PROSITE" id="PS51294">
    <property type="entry name" value="HTH_MYB"/>
    <property type="match status" value="1"/>
</dbReference>
<evidence type="ECO:0000256" key="3">
    <source>
        <dbReference type="ARBA" id="ARBA00008507"/>
    </source>
</evidence>
<evidence type="ECO:0000259" key="10">
    <source>
        <dbReference type="PROSITE" id="PS51294"/>
    </source>
</evidence>
<dbReference type="SUPFAM" id="SSF46689">
    <property type="entry name" value="Homeodomain-like"/>
    <property type="match status" value="1"/>
</dbReference>
<dbReference type="AlphaFoldDB" id="A0A3P6FD42"/>
<protein>
    <recommendedName>
        <fullName evidence="10">HTH myb-type domain-containing protein</fullName>
    </recommendedName>
</protein>
<dbReference type="FunFam" id="1.10.10.60:FF:000007">
    <property type="entry name" value="Two-component response regulator"/>
    <property type="match status" value="1"/>
</dbReference>
<feature type="domain" description="HTH myb-type" evidence="10">
    <location>
        <begin position="191"/>
        <end position="247"/>
    </location>
</feature>